<dbReference type="KEGG" id="acan:ACA1_068940"/>
<sequence length="93" mass="10225">MNTIQRAAVLGQRHFRFPAKAHIGSASLVVSVPLGFFIASQCTASRLHLKRRDAHEEPATRTSPQGTVHLHESFNGTVAVDYKLSNKETAIIM</sequence>
<keyword evidence="1" id="KW-1133">Transmembrane helix</keyword>
<keyword evidence="3" id="KW-1185">Reference proteome</keyword>
<organism evidence="2 3">
    <name type="scientific">Acanthamoeba castellanii (strain ATCC 30010 / Neff)</name>
    <dbReference type="NCBI Taxonomy" id="1257118"/>
    <lineage>
        <taxon>Eukaryota</taxon>
        <taxon>Amoebozoa</taxon>
        <taxon>Discosea</taxon>
        <taxon>Longamoebia</taxon>
        <taxon>Centramoebida</taxon>
        <taxon>Acanthamoebidae</taxon>
        <taxon>Acanthamoeba</taxon>
    </lineage>
</organism>
<protein>
    <submittedName>
        <fullName evidence="2">Uncharacterized protein</fullName>
    </submittedName>
</protein>
<proteinExistence type="predicted"/>
<dbReference type="RefSeq" id="XP_004352838.1">
    <property type="nucleotide sequence ID" value="XM_004352786.1"/>
</dbReference>
<evidence type="ECO:0000256" key="1">
    <source>
        <dbReference type="SAM" id="Phobius"/>
    </source>
</evidence>
<keyword evidence="1" id="KW-0812">Transmembrane</keyword>
<evidence type="ECO:0000313" key="3">
    <source>
        <dbReference type="Proteomes" id="UP000011083"/>
    </source>
</evidence>
<name>L8HDP0_ACACF</name>
<feature type="transmembrane region" description="Helical" evidence="1">
    <location>
        <begin position="21"/>
        <end position="39"/>
    </location>
</feature>
<dbReference type="Proteomes" id="UP000011083">
    <property type="component" value="Unassembled WGS sequence"/>
</dbReference>
<evidence type="ECO:0000313" key="2">
    <source>
        <dbReference type="EMBL" id="ELR23310.1"/>
    </source>
</evidence>
<keyword evidence="1" id="KW-0472">Membrane</keyword>
<accession>L8HDP0</accession>
<dbReference type="VEuPathDB" id="AmoebaDB:ACA1_068940"/>
<dbReference type="GeneID" id="14924283"/>
<dbReference type="EMBL" id="KB007857">
    <property type="protein sequence ID" value="ELR23310.1"/>
    <property type="molecule type" value="Genomic_DNA"/>
</dbReference>
<reference evidence="2 3" key="1">
    <citation type="journal article" date="2013" name="Genome Biol.">
        <title>Genome of Acanthamoeba castellanii highlights extensive lateral gene transfer and early evolution of tyrosine kinase signaling.</title>
        <authorList>
            <person name="Clarke M."/>
            <person name="Lohan A.J."/>
            <person name="Liu B."/>
            <person name="Lagkouvardos I."/>
            <person name="Roy S."/>
            <person name="Zafar N."/>
            <person name="Bertelli C."/>
            <person name="Schilde C."/>
            <person name="Kianianmomeni A."/>
            <person name="Burglin T.R."/>
            <person name="Frech C."/>
            <person name="Turcotte B."/>
            <person name="Kopec K.O."/>
            <person name="Synnott J.M."/>
            <person name="Choo C."/>
            <person name="Paponov I."/>
            <person name="Finkler A."/>
            <person name="Soon Heng Tan C."/>
            <person name="Hutchins A.P."/>
            <person name="Weinmeier T."/>
            <person name="Rattei T."/>
            <person name="Chu J.S."/>
            <person name="Gimenez G."/>
            <person name="Irimia M."/>
            <person name="Rigden D.J."/>
            <person name="Fitzpatrick D.A."/>
            <person name="Lorenzo-Morales J."/>
            <person name="Bateman A."/>
            <person name="Chiu C.H."/>
            <person name="Tang P."/>
            <person name="Hegemann P."/>
            <person name="Fromm H."/>
            <person name="Raoult D."/>
            <person name="Greub G."/>
            <person name="Miranda-Saavedra D."/>
            <person name="Chen N."/>
            <person name="Nash P."/>
            <person name="Ginger M.L."/>
            <person name="Horn M."/>
            <person name="Schaap P."/>
            <person name="Caler L."/>
            <person name="Loftus B."/>
        </authorList>
    </citation>
    <scope>NUCLEOTIDE SEQUENCE [LARGE SCALE GENOMIC DNA]</scope>
    <source>
        <strain evidence="2 3">Neff</strain>
    </source>
</reference>
<gene>
    <name evidence="2" type="ORF">ACA1_068940</name>
</gene>
<dbReference type="AlphaFoldDB" id="L8HDP0"/>